<dbReference type="EMBL" id="KB096830">
    <property type="protein sequence ID" value="ESO01177.1"/>
    <property type="molecule type" value="Genomic_DNA"/>
</dbReference>
<feature type="region of interest" description="Disordered" evidence="1">
    <location>
        <begin position="58"/>
        <end position="79"/>
    </location>
</feature>
<proteinExistence type="predicted"/>
<keyword evidence="4" id="KW-1185">Reference proteome</keyword>
<dbReference type="EMBL" id="AMQM01005166">
    <property type="status" value="NOT_ANNOTATED_CDS"/>
    <property type="molecule type" value="Genomic_DNA"/>
</dbReference>
<dbReference type="HOGENOM" id="CLU_1070695_0_0_1"/>
<evidence type="ECO:0000313" key="3">
    <source>
        <dbReference type="EnsemblMetazoa" id="HelroP175205"/>
    </source>
</evidence>
<dbReference type="OrthoDB" id="6154567at2759"/>
<dbReference type="KEGG" id="hro:HELRODRAFT_175205"/>
<dbReference type="RefSeq" id="XP_009020889.1">
    <property type="nucleotide sequence ID" value="XM_009022641.1"/>
</dbReference>
<evidence type="ECO:0000256" key="1">
    <source>
        <dbReference type="SAM" id="MobiDB-lite"/>
    </source>
</evidence>
<feature type="compositionally biased region" description="Polar residues" evidence="1">
    <location>
        <begin position="67"/>
        <end position="79"/>
    </location>
</feature>
<dbReference type="PANTHER" id="PTHR36191">
    <property type="entry name" value="ENDO/EXONUCLEASE/PHOSPHATASE DOMAIN-CONTAINING PROTEIN-RELATED"/>
    <property type="match status" value="1"/>
</dbReference>
<organism evidence="3 4">
    <name type="scientific">Helobdella robusta</name>
    <name type="common">Californian leech</name>
    <dbReference type="NCBI Taxonomy" id="6412"/>
    <lineage>
        <taxon>Eukaryota</taxon>
        <taxon>Metazoa</taxon>
        <taxon>Spiralia</taxon>
        <taxon>Lophotrochozoa</taxon>
        <taxon>Annelida</taxon>
        <taxon>Clitellata</taxon>
        <taxon>Hirudinea</taxon>
        <taxon>Rhynchobdellida</taxon>
        <taxon>Glossiphoniidae</taxon>
        <taxon>Helobdella</taxon>
    </lineage>
</organism>
<gene>
    <name evidence="3" type="primary">20205301</name>
    <name evidence="2" type="ORF">HELRODRAFT_175205</name>
</gene>
<protein>
    <submittedName>
        <fullName evidence="2 3">Uncharacterized protein</fullName>
    </submittedName>
</protein>
<dbReference type="PANTHER" id="PTHR36191:SF11">
    <property type="entry name" value="BRCT DOMAIN-CONTAINING PROTEIN"/>
    <property type="match status" value="1"/>
</dbReference>
<dbReference type="EnsemblMetazoa" id="HelroT175205">
    <property type="protein sequence ID" value="HelroP175205"/>
    <property type="gene ID" value="HelroG175205"/>
</dbReference>
<dbReference type="InParanoid" id="T1F902"/>
<evidence type="ECO:0000313" key="2">
    <source>
        <dbReference type="EMBL" id="ESO01177.1"/>
    </source>
</evidence>
<dbReference type="AlphaFoldDB" id="T1F902"/>
<reference evidence="3" key="3">
    <citation type="submission" date="2015-06" db="UniProtKB">
        <authorList>
            <consortium name="EnsemblMetazoa"/>
        </authorList>
    </citation>
    <scope>IDENTIFICATION</scope>
</reference>
<reference evidence="2 4" key="2">
    <citation type="journal article" date="2013" name="Nature">
        <title>Insights into bilaterian evolution from three spiralian genomes.</title>
        <authorList>
            <person name="Simakov O."/>
            <person name="Marletaz F."/>
            <person name="Cho S.J."/>
            <person name="Edsinger-Gonzales E."/>
            <person name="Havlak P."/>
            <person name="Hellsten U."/>
            <person name="Kuo D.H."/>
            <person name="Larsson T."/>
            <person name="Lv J."/>
            <person name="Arendt D."/>
            <person name="Savage R."/>
            <person name="Osoegawa K."/>
            <person name="de Jong P."/>
            <person name="Grimwood J."/>
            <person name="Chapman J.A."/>
            <person name="Shapiro H."/>
            <person name="Aerts A."/>
            <person name="Otillar R.P."/>
            <person name="Terry A.Y."/>
            <person name="Boore J.L."/>
            <person name="Grigoriev I.V."/>
            <person name="Lindberg D.R."/>
            <person name="Seaver E.C."/>
            <person name="Weisblat D.A."/>
            <person name="Putnam N.H."/>
            <person name="Rokhsar D.S."/>
        </authorList>
    </citation>
    <scope>NUCLEOTIDE SEQUENCE</scope>
</reference>
<dbReference type="Proteomes" id="UP000015101">
    <property type="component" value="Unassembled WGS sequence"/>
</dbReference>
<dbReference type="GeneID" id="20205301"/>
<dbReference type="CTD" id="20205301"/>
<reference evidence="4" key="1">
    <citation type="submission" date="2012-12" db="EMBL/GenBank/DDBJ databases">
        <authorList>
            <person name="Hellsten U."/>
            <person name="Grimwood J."/>
            <person name="Chapman J.A."/>
            <person name="Shapiro H."/>
            <person name="Aerts A."/>
            <person name="Otillar R.P."/>
            <person name="Terry A.Y."/>
            <person name="Boore J.L."/>
            <person name="Simakov O."/>
            <person name="Marletaz F."/>
            <person name="Cho S.-J."/>
            <person name="Edsinger-Gonzales E."/>
            <person name="Havlak P."/>
            <person name="Kuo D.-H."/>
            <person name="Larsson T."/>
            <person name="Lv J."/>
            <person name="Arendt D."/>
            <person name="Savage R."/>
            <person name="Osoegawa K."/>
            <person name="de Jong P."/>
            <person name="Lindberg D.R."/>
            <person name="Seaver E.C."/>
            <person name="Weisblat D.A."/>
            <person name="Putnam N.H."/>
            <person name="Grigoriev I.V."/>
            <person name="Rokhsar D.S."/>
        </authorList>
    </citation>
    <scope>NUCLEOTIDE SEQUENCE</scope>
</reference>
<sequence length="260" mass="28606">MSLNAKNNKVSNTVNQSKISTNTTPVTQCWGDRHDSSAVDSHCESHDEAGDGFKMVTNKKQRKSPKSNHVSQLPNTNSGSKTLSKKIFGTGLDCPFKASKVIVKKTTYYVGNVGPCGKNPLDHLPKLLNPDIWPQYAFFREWDYSKIGSAQLSSQNAKTTDHGGIKFDLVAVTETWLSDATSALINLSGFKFVCVNRICNIGGGVGLFVRDGLNLLIFYILFSYYSLISAATRVTATNIVKNAIITNCKSFRKKSLKRKP</sequence>
<evidence type="ECO:0000313" key="4">
    <source>
        <dbReference type="Proteomes" id="UP000015101"/>
    </source>
</evidence>
<feature type="compositionally biased region" description="Polar residues" evidence="1">
    <location>
        <begin position="1"/>
        <end position="27"/>
    </location>
</feature>
<feature type="region of interest" description="Disordered" evidence="1">
    <location>
        <begin position="1"/>
        <end position="31"/>
    </location>
</feature>
<name>T1F902_HELRO</name>
<accession>T1F902</accession>